<evidence type="ECO:0000313" key="1">
    <source>
        <dbReference type="EMBL" id="SFV68747.1"/>
    </source>
</evidence>
<proteinExistence type="predicted"/>
<sequence length="41" mass="4760">MPNGMSFTMPGWNLDISERGFDKALVLERNGSRTSLERFWL</sequence>
<accession>A0A1W1CSR7</accession>
<dbReference type="AlphaFoldDB" id="A0A1W1CSR7"/>
<name>A0A1W1CSR7_9ZZZZ</name>
<gene>
    <name evidence="1" type="ORF">MNB_SM-4-129</name>
</gene>
<organism evidence="1">
    <name type="scientific">hydrothermal vent metagenome</name>
    <dbReference type="NCBI Taxonomy" id="652676"/>
    <lineage>
        <taxon>unclassified sequences</taxon>
        <taxon>metagenomes</taxon>
        <taxon>ecological metagenomes</taxon>
    </lineage>
</organism>
<reference evidence="1" key="1">
    <citation type="submission" date="2016-10" db="EMBL/GenBank/DDBJ databases">
        <authorList>
            <person name="de Groot N.N."/>
        </authorList>
    </citation>
    <scope>NUCLEOTIDE SEQUENCE</scope>
</reference>
<dbReference type="EMBL" id="FPHF01000109">
    <property type="protein sequence ID" value="SFV68747.1"/>
    <property type="molecule type" value="Genomic_DNA"/>
</dbReference>
<protein>
    <submittedName>
        <fullName evidence="1">Uncharacterized protein</fullName>
    </submittedName>
</protein>